<evidence type="ECO:0000313" key="2">
    <source>
        <dbReference type="Proteomes" id="UP000789833"/>
    </source>
</evidence>
<gene>
    <name evidence="1" type="ORF">BACCIP111883_04219</name>
</gene>
<dbReference type="Proteomes" id="UP000789833">
    <property type="component" value="Unassembled WGS sequence"/>
</dbReference>
<sequence length="266" mass="31461">MCAGLNNVKDKFEFTHNNYISSLNNAWRNNKPELIYDFLSSKYKGTIFSQKYDPLILNKKGFIKNTSNAINSSWNPNVFWFFKNREIFINGTNDLALVTYNLVLEYPSNPVHIGIAKMVEVWIKFKGKWLLIRETQEERDDDFQVTSKDLIEKVINQDFDIRVASKSINMNALNKITSNEYNICIYIDNLPFLSTNFDLSKIKLCLNNIKKYHFLFKNKNEVVITQIFYSDEKYKNDIYYGIVTEVWKYKAAGWFPVRSHHEYISR</sequence>
<comment type="caution">
    <text evidence="1">The sequence shown here is derived from an EMBL/GenBank/DDBJ whole genome shotgun (WGS) entry which is preliminary data.</text>
</comment>
<proteinExistence type="predicted"/>
<name>A0ABM8YTW0_9BACI</name>
<evidence type="ECO:0000313" key="1">
    <source>
        <dbReference type="EMBL" id="CAG9623408.1"/>
    </source>
</evidence>
<organism evidence="1 2">
    <name type="scientific">Sutcliffiella rhizosphaerae</name>
    <dbReference type="NCBI Taxonomy" id="2880967"/>
    <lineage>
        <taxon>Bacteria</taxon>
        <taxon>Bacillati</taxon>
        <taxon>Bacillota</taxon>
        <taxon>Bacilli</taxon>
        <taxon>Bacillales</taxon>
        <taxon>Bacillaceae</taxon>
        <taxon>Sutcliffiella</taxon>
    </lineage>
</organism>
<dbReference type="InterPro" id="IPR032710">
    <property type="entry name" value="NTF2-like_dom_sf"/>
</dbReference>
<evidence type="ECO:0008006" key="3">
    <source>
        <dbReference type="Google" id="ProtNLM"/>
    </source>
</evidence>
<accession>A0ABM8YTW0</accession>
<keyword evidence="2" id="KW-1185">Reference proteome</keyword>
<reference evidence="1 2" key="1">
    <citation type="submission" date="2021-10" db="EMBL/GenBank/DDBJ databases">
        <authorList>
            <person name="Criscuolo A."/>
        </authorList>
    </citation>
    <scope>NUCLEOTIDE SEQUENCE [LARGE SCALE GENOMIC DNA]</scope>
    <source>
        <strain evidence="2">CIP 111883</strain>
    </source>
</reference>
<dbReference type="EMBL" id="CAKJTJ010000046">
    <property type="protein sequence ID" value="CAG9623408.1"/>
    <property type="molecule type" value="Genomic_DNA"/>
</dbReference>
<dbReference type="SUPFAM" id="SSF54427">
    <property type="entry name" value="NTF2-like"/>
    <property type="match status" value="1"/>
</dbReference>
<protein>
    <recommendedName>
        <fullName evidence="3">DUF4440 domain-containing protein</fullName>
    </recommendedName>
</protein>